<dbReference type="Gene3D" id="3.20.20.80">
    <property type="entry name" value="Glycosidases"/>
    <property type="match status" value="1"/>
</dbReference>
<dbReference type="FunFam" id="3.20.20.80:FF:000030">
    <property type="entry name" value="Lysosomal acid glucosylceramidase"/>
    <property type="match status" value="1"/>
</dbReference>
<dbReference type="GO" id="GO:0042391">
    <property type="term" value="P:regulation of membrane potential"/>
    <property type="evidence" value="ECO:0007669"/>
    <property type="project" value="UniProtKB-ARBA"/>
</dbReference>
<comment type="pathway">
    <text evidence="2">Sphingolipid metabolism.</text>
</comment>
<keyword evidence="7 10" id="KW-0378">Hydrolase</keyword>
<dbReference type="GO" id="GO:0008202">
    <property type="term" value="P:steroid metabolic process"/>
    <property type="evidence" value="ECO:0007669"/>
    <property type="project" value="UniProtKB-ARBA"/>
</dbReference>
<evidence type="ECO:0000256" key="4">
    <source>
        <dbReference type="ARBA" id="ARBA00005382"/>
    </source>
</evidence>
<keyword evidence="13" id="KW-1185">Reference proteome</keyword>
<dbReference type="InterPro" id="IPR001139">
    <property type="entry name" value="Glyco_hydro_30"/>
</dbReference>
<organism evidence="13 14">
    <name type="scientific">Acanthaster planci</name>
    <name type="common">Crown-of-thorns starfish</name>
    <dbReference type="NCBI Taxonomy" id="133434"/>
    <lineage>
        <taxon>Eukaryota</taxon>
        <taxon>Metazoa</taxon>
        <taxon>Echinodermata</taxon>
        <taxon>Eleutherozoa</taxon>
        <taxon>Asterozoa</taxon>
        <taxon>Asteroidea</taxon>
        <taxon>Valvatacea</taxon>
        <taxon>Valvatida</taxon>
        <taxon>Acanthasteridae</taxon>
        <taxon>Acanthaster</taxon>
    </lineage>
</organism>
<feature type="domain" description="Glycosyl hydrolase family 30 TIM-barrel" evidence="11">
    <location>
        <begin position="112"/>
        <end position="465"/>
    </location>
</feature>
<evidence type="ECO:0000256" key="6">
    <source>
        <dbReference type="ARBA" id="ARBA00022729"/>
    </source>
</evidence>
<dbReference type="InterPro" id="IPR033452">
    <property type="entry name" value="GH30_C"/>
</dbReference>
<protein>
    <recommendedName>
        <fullName evidence="5 10">Glucosylceramidase</fullName>
        <ecNumber evidence="5 10">3.2.1.45</ecNumber>
    </recommendedName>
</protein>
<keyword evidence="8 10" id="KW-0746">Sphingolipid metabolism</keyword>
<dbReference type="GO" id="GO:0016241">
    <property type="term" value="P:regulation of macroautophagy"/>
    <property type="evidence" value="ECO:0007669"/>
    <property type="project" value="UniProtKB-ARBA"/>
</dbReference>
<evidence type="ECO:0000259" key="12">
    <source>
        <dbReference type="Pfam" id="PF17189"/>
    </source>
</evidence>
<evidence type="ECO:0000256" key="8">
    <source>
        <dbReference type="ARBA" id="ARBA00022919"/>
    </source>
</evidence>
<dbReference type="KEGG" id="aplc:110987630"/>
<dbReference type="Pfam" id="PF17189">
    <property type="entry name" value="Glyco_hydro_30C"/>
    <property type="match status" value="1"/>
</dbReference>
<keyword evidence="10" id="KW-0326">Glycosidase</keyword>
<reference evidence="14" key="1">
    <citation type="submission" date="2025-08" db="UniProtKB">
        <authorList>
            <consortium name="RefSeq"/>
        </authorList>
    </citation>
    <scope>IDENTIFICATION</scope>
</reference>
<sequence>MAGGRKSSFFTVRGKPENLEKNYMYQSSGKNAEDKPCRQKYFQGGSSFVCECSADYCDTVERHGNIQPNEIVEYSSSRDTHRFSKTVLAMNEHPAENVELLTVNSSEEYQRIVGFGGAFTDSATMNILNVSSKVQENLLRSYYSMEGIEYNMGRVPIHSCDFSLSEYSYDDYDGDFDLVNFTLVSEDLDFKIPVIQRAKAMSEYDIRLFASPWSAPAWMKTNGMMHNTFNQGRLIGNPGQKYYKTWANYFIKFLKAYEEHHVPMWGLTVQNEPTAGLVPFYNWQCMAMEPPTMREFIKMDLGPALHDNGYGHIQLMTHDDNLPGILEDTETILNDTQARHYTSGIALHWYQDNLPSADYHQLDEIMQHYPEQFVLATEACDGYQFNAEPVILGSWERGEGYSSDIIMDLNHFVAGWVDWNLALNMQGGPNWAKNEVDSPIIVDADNDVFYKQPMFYHMGHFSKFVPAGSVRIGLHNSNSTSSLDTIAFKRPDGALAAVLLNRGDTDAPFSMHDINKVGYFNSSIPAHTIKTYLWKFADSSLTTESSVSSEHPTVSNDCSRVQNKAAWILTTAWITCSLITMVIKM</sequence>
<dbReference type="GO" id="GO:0006066">
    <property type="term" value="P:alcohol metabolic process"/>
    <property type="evidence" value="ECO:0007669"/>
    <property type="project" value="UniProtKB-ARBA"/>
</dbReference>
<dbReference type="GO" id="GO:0005764">
    <property type="term" value="C:lysosome"/>
    <property type="evidence" value="ECO:0007669"/>
    <property type="project" value="UniProtKB-ARBA"/>
</dbReference>
<dbReference type="GO" id="GO:0005774">
    <property type="term" value="C:vacuolar membrane"/>
    <property type="evidence" value="ECO:0007669"/>
    <property type="project" value="UniProtKB-ARBA"/>
</dbReference>
<dbReference type="OMA" id="NEPLNRG"/>
<dbReference type="SUPFAM" id="SSF51445">
    <property type="entry name" value="(Trans)glycosidases"/>
    <property type="match status" value="1"/>
</dbReference>
<evidence type="ECO:0000313" key="14">
    <source>
        <dbReference type="RefSeq" id="XP_022106205.1"/>
    </source>
</evidence>
<accession>A0A8B7ZMT6</accession>
<evidence type="ECO:0000256" key="2">
    <source>
        <dbReference type="ARBA" id="ARBA00004991"/>
    </source>
</evidence>
<evidence type="ECO:0000259" key="11">
    <source>
        <dbReference type="Pfam" id="PF02055"/>
    </source>
</evidence>
<dbReference type="AlphaFoldDB" id="A0A8B7ZMT6"/>
<keyword evidence="9 10" id="KW-0443">Lipid metabolism</keyword>
<dbReference type="GO" id="GO:0006680">
    <property type="term" value="P:glucosylceramide catabolic process"/>
    <property type="evidence" value="ECO:0007669"/>
    <property type="project" value="UniProtKB-ARBA"/>
</dbReference>
<dbReference type="EC" id="3.2.1.45" evidence="5 10"/>
<dbReference type="PRINTS" id="PR00843">
    <property type="entry name" value="GLHYDRLASE30"/>
</dbReference>
<dbReference type="GO" id="GO:0016758">
    <property type="term" value="F:hexosyltransferase activity"/>
    <property type="evidence" value="ECO:0007669"/>
    <property type="project" value="UniProtKB-ARBA"/>
</dbReference>
<dbReference type="InterPro" id="IPR017853">
    <property type="entry name" value="GH"/>
</dbReference>
<evidence type="ECO:0000256" key="7">
    <source>
        <dbReference type="ARBA" id="ARBA00022801"/>
    </source>
</evidence>
<dbReference type="GO" id="GO:0005102">
    <property type="term" value="F:signaling receptor binding"/>
    <property type="evidence" value="ECO:0007669"/>
    <property type="project" value="UniProtKB-ARBA"/>
</dbReference>
<comment type="pathway">
    <text evidence="3">Lipid metabolism.</text>
</comment>
<comment type="catalytic activity">
    <reaction evidence="1">
        <text>a beta-D-glucosyl-(1&lt;-&gt;1')-N-acylsphing-4-enine + H2O = an N-acylsphing-4-enine + D-glucose</text>
        <dbReference type="Rhea" id="RHEA:13269"/>
        <dbReference type="ChEBI" id="CHEBI:4167"/>
        <dbReference type="ChEBI" id="CHEBI:15377"/>
        <dbReference type="ChEBI" id="CHEBI:22801"/>
        <dbReference type="ChEBI" id="CHEBI:52639"/>
        <dbReference type="EC" id="3.2.1.45"/>
    </reaction>
    <physiologicalReaction direction="left-to-right" evidence="1">
        <dbReference type="Rhea" id="RHEA:13270"/>
    </physiologicalReaction>
</comment>
<proteinExistence type="inferred from homology"/>
<dbReference type="GO" id="GO:0051246">
    <property type="term" value="P:regulation of protein metabolic process"/>
    <property type="evidence" value="ECO:0007669"/>
    <property type="project" value="UniProtKB-ARBA"/>
</dbReference>
<dbReference type="GO" id="GO:0030163">
    <property type="term" value="P:protein catabolic process"/>
    <property type="evidence" value="ECO:0007669"/>
    <property type="project" value="UniProtKB-ARBA"/>
</dbReference>
<name>A0A8B7ZMT6_ACAPL</name>
<keyword evidence="6" id="KW-0732">Signal</keyword>
<evidence type="ECO:0000256" key="10">
    <source>
        <dbReference type="RuleBase" id="RU361188"/>
    </source>
</evidence>
<evidence type="ECO:0000256" key="9">
    <source>
        <dbReference type="ARBA" id="ARBA00023098"/>
    </source>
</evidence>
<gene>
    <name evidence="14" type="primary">LOC110987630</name>
</gene>
<dbReference type="InterPro" id="IPR033453">
    <property type="entry name" value="Glyco_hydro_30_TIM-barrel"/>
</dbReference>
<dbReference type="PANTHER" id="PTHR11069">
    <property type="entry name" value="GLUCOSYLCERAMIDASE"/>
    <property type="match status" value="1"/>
</dbReference>
<dbReference type="GeneID" id="110987630"/>
<dbReference type="GO" id="GO:0006914">
    <property type="term" value="P:autophagy"/>
    <property type="evidence" value="ECO:0007669"/>
    <property type="project" value="UniProtKB-ARBA"/>
</dbReference>
<dbReference type="SUPFAM" id="SSF51011">
    <property type="entry name" value="Glycosyl hydrolase domain"/>
    <property type="match status" value="1"/>
</dbReference>
<comment type="similarity">
    <text evidence="4 10">Belongs to the glycosyl hydrolase 30 family.</text>
</comment>
<dbReference type="GO" id="GO:0010605">
    <property type="term" value="P:negative regulation of macromolecule metabolic process"/>
    <property type="evidence" value="ECO:0007669"/>
    <property type="project" value="UniProtKB-ARBA"/>
</dbReference>
<feature type="domain" description="Glycosyl hydrolase family 30 beta sandwich" evidence="12">
    <location>
        <begin position="468"/>
        <end position="532"/>
    </location>
</feature>
<dbReference type="PANTHER" id="PTHR11069:SF23">
    <property type="entry name" value="LYSOSOMAL ACID GLUCOSYLCERAMIDASE"/>
    <property type="match status" value="1"/>
</dbReference>
<dbReference type="RefSeq" id="XP_022106205.1">
    <property type="nucleotide sequence ID" value="XM_022250513.1"/>
</dbReference>
<dbReference type="GO" id="GO:0007040">
    <property type="term" value="P:lysosome organization"/>
    <property type="evidence" value="ECO:0007669"/>
    <property type="project" value="UniProtKB-ARBA"/>
</dbReference>
<dbReference type="GO" id="GO:0004348">
    <property type="term" value="F:glucosylceramidase activity"/>
    <property type="evidence" value="ECO:0007669"/>
    <property type="project" value="UniProtKB-EC"/>
</dbReference>
<dbReference type="GO" id="GO:0032006">
    <property type="term" value="P:regulation of TOR signaling"/>
    <property type="evidence" value="ECO:0007669"/>
    <property type="project" value="UniProtKB-ARBA"/>
</dbReference>
<evidence type="ECO:0000256" key="3">
    <source>
        <dbReference type="ARBA" id="ARBA00005189"/>
    </source>
</evidence>
<evidence type="ECO:0000256" key="1">
    <source>
        <dbReference type="ARBA" id="ARBA00001013"/>
    </source>
</evidence>
<evidence type="ECO:0000313" key="13">
    <source>
        <dbReference type="Proteomes" id="UP000694845"/>
    </source>
</evidence>
<dbReference type="Proteomes" id="UP000694845">
    <property type="component" value="Unplaced"/>
</dbReference>
<dbReference type="OrthoDB" id="2160638at2759"/>
<evidence type="ECO:0000256" key="5">
    <source>
        <dbReference type="ARBA" id="ARBA00012658"/>
    </source>
</evidence>
<dbReference type="Pfam" id="PF02055">
    <property type="entry name" value="Glyco_hydro_30"/>
    <property type="match status" value="1"/>
</dbReference>